<protein>
    <submittedName>
        <fullName evidence="2">Uncharacterized protein</fullName>
    </submittedName>
</protein>
<gene>
    <name evidence="2" type="ORF">AAFF_G00359590</name>
</gene>
<feature type="region of interest" description="Disordered" evidence="1">
    <location>
        <begin position="1"/>
        <end position="41"/>
    </location>
</feature>
<name>A0AAD7SI91_9TELE</name>
<reference evidence="2" key="1">
    <citation type="journal article" date="2023" name="Science">
        <title>Genome structures resolve the early diversification of teleost fishes.</title>
        <authorList>
            <person name="Parey E."/>
            <person name="Louis A."/>
            <person name="Montfort J."/>
            <person name="Bouchez O."/>
            <person name="Roques C."/>
            <person name="Iampietro C."/>
            <person name="Lluch J."/>
            <person name="Castinel A."/>
            <person name="Donnadieu C."/>
            <person name="Desvignes T."/>
            <person name="Floi Bucao C."/>
            <person name="Jouanno E."/>
            <person name="Wen M."/>
            <person name="Mejri S."/>
            <person name="Dirks R."/>
            <person name="Jansen H."/>
            <person name="Henkel C."/>
            <person name="Chen W.J."/>
            <person name="Zahm M."/>
            <person name="Cabau C."/>
            <person name="Klopp C."/>
            <person name="Thompson A.W."/>
            <person name="Robinson-Rechavi M."/>
            <person name="Braasch I."/>
            <person name="Lecointre G."/>
            <person name="Bobe J."/>
            <person name="Postlethwait J.H."/>
            <person name="Berthelot C."/>
            <person name="Roest Crollius H."/>
            <person name="Guiguen Y."/>
        </authorList>
    </citation>
    <scope>NUCLEOTIDE SEQUENCE</scope>
    <source>
        <strain evidence="2">NC1722</strain>
    </source>
</reference>
<proteinExistence type="predicted"/>
<keyword evidence="3" id="KW-1185">Reference proteome</keyword>
<evidence type="ECO:0000256" key="1">
    <source>
        <dbReference type="SAM" id="MobiDB-lite"/>
    </source>
</evidence>
<organism evidence="2 3">
    <name type="scientific">Aldrovandia affinis</name>
    <dbReference type="NCBI Taxonomy" id="143900"/>
    <lineage>
        <taxon>Eukaryota</taxon>
        <taxon>Metazoa</taxon>
        <taxon>Chordata</taxon>
        <taxon>Craniata</taxon>
        <taxon>Vertebrata</taxon>
        <taxon>Euteleostomi</taxon>
        <taxon>Actinopterygii</taxon>
        <taxon>Neopterygii</taxon>
        <taxon>Teleostei</taxon>
        <taxon>Notacanthiformes</taxon>
        <taxon>Halosauridae</taxon>
        <taxon>Aldrovandia</taxon>
    </lineage>
</organism>
<dbReference type="EMBL" id="JAINUG010000060">
    <property type="protein sequence ID" value="KAJ8403043.1"/>
    <property type="molecule type" value="Genomic_DNA"/>
</dbReference>
<accession>A0AAD7SI91</accession>
<evidence type="ECO:0000313" key="2">
    <source>
        <dbReference type="EMBL" id="KAJ8403043.1"/>
    </source>
</evidence>
<comment type="caution">
    <text evidence="2">The sequence shown here is derived from an EMBL/GenBank/DDBJ whole genome shotgun (WGS) entry which is preliminary data.</text>
</comment>
<evidence type="ECO:0000313" key="3">
    <source>
        <dbReference type="Proteomes" id="UP001221898"/>
    </source>
</evidence>
<sequence length="161" mass="17076">MTKSGQVRQRTLGPAPLTPSAPRRPCETDEEQAFASGRRGSESIHLGPVGCIAWALFLGSGPASGGMVGVFRSEIEWLVLYLRTCDNRKVTVSRGITRNAHAVCLVSRSVLPGTGAVVTEASLRRPPNAVAGVASALYQADIDTWACRRSQIVSARSASDL</sequence>
<dbReference type="AlphaFoldDB" id="A0AAD7SI91"/>
<dbReference type="Proteomes" id="UP001221898">
    <property type="component" value="Unassembled WGS sequence"/>
</dbReference>